<feature type="repeat" description="WD" evidence="3">
    <location>
        <begin position="735"/>
        <end position="769"/>
    </location>
</feature>
<dbReference type="SUPFAM" id="SSF52540">
    <property type="entry name" value="P-loop containing nucleoside triphosphate hydrolases"/>
    <property type="match status" value="1"/>
</dbReference>
<evidence type="ECO:0000313" key="7">
    <source>
        <dbReference type="EMBL" id="REG35982.1"/>
    </source>
</evidence>
<keyword evidence="2" id="KW-0677">Repeat</keyword>
<feature type="repeat" description="WD" evidence="3">
    <location>
        <begin position="576"/>
        <end position="598"/>
    </location>
</feature>
<proteinExistence type="predicted"/>
<dbReference type="SMART" id="SM00320">
    <property type="entry name" value="WD40"/>
    <property type="match status" value="11"/>
</dbReference>
<dbReference type="PROSITE" id="PS50927">
    <property type="entry name" value="BULB_LECTIN"/>
    <property type="match status" value="1"/>
</dbReference>
<dbReference type="EMBL" id="CP011509">
    <property type="protein sequence ID" value="AKJ05294.1"/>
    <property type="molecule type" value="Genomic_DNA"/>
</dbReference>
<evidence type="ECO:0000313" key="8">
    <source>
        <dbReference type="Proteomes" id="UP000035579"/>
    </source>
</evidence>
<keyword evidence="9" id="KW-1185">Reference proteome</keyword>
<dbReference type="SUPFAM" id="SSF101898">
    <property type="entry name" value="NHL repeat"/>
    <property type="match status" value="1"/>
</dbReference>
<feature type="repeat" description="WD" evidence="3">
    <location>
        <begin position="693"/>
        <end position="734"/>
    </location>
</feature>
<evidence type="ECO:0000256" key="3">
    <source>
        <dbReference type="PROSITE-ProRule" id="PRU00221"/>
    </source>
</evidence>
<dbReference type="InterPro" id="IPR011047">
    <property type="entry name" value="Quinoprotein_ADH-like_sf"/>
</dbReference>
<organism evidence="6 8">
    <name type="scientific">Archangium gephyra</name>
    <dbReference type="NCBI Taxonomy" id="48"/>
    <lineage>
        <taxon>Bacteria</taxon>
        <taxon>Pseudomonadati</taxon>
        <taxon>Myxococcota</taxon>
        <taxon>Myxococcia</taxon>
        <taxon>Myxococcales</taxon>
        <taxon>Cystobacterineae</taxon>
        <taxon>Archangiaceae</taxon>
        <taxon>Archangium</taxon>
    </lineage>
</organism>
<dbReference type="CDD" id="cd00200">
    <property type="entry name" value="WD40"/>
    <property type="match status" value="2"/>
</dbReference>
<evidence type="ECO:0000313" key="9">
    <source>
        <dbReference type="Proteomes" id="UP000256345"/>
    </source>
</evidence>
<dbReference type="PANTHER" id="PTHR44019:SF8">
    <property type="entry name" value="POC1 CENTRIOLAR PROTEIN HOMOLOG"/>
    <property type="match status" value="1"/>
</dbReference>
<feature type="repeat" description="WD" evidence="3">
    <location>
        <begin position="651"/>
        <end position="683"/>
    </location>
</feature>
<dbReference type="KEGG" id="age:AA314_06920"/>
<gene>
    <name evidence="6" type="ORF">AA314_06920</name>
    <name evidence="7" type="ORF">ATI61_102356</name>
</gene>
<feature type="repeat" description="WD" evidence="3">
    <location>
        <begin position="903"/>
        <end position="944"/>
    </location>
</feature>
<dbReference type="PROSITE" id="PS50082">
    <property type="entry name" value="WD_REPEATS_2"/>
    <property type="match status" value="9"/>
</dbReference>
<keyword evidence="1 3" id="KW-0853">WD repeat</keyword>
<dbReference type="InterPro" id="IPR015943">
    <property type="entry name" value="WD40/YVTN_repeat-like_dom_sf"/>
</dbReference>
<reference evidence="6 8" key="1">
    <citation type="submission" date="2015-05" db="EMBL/GenBank/DDBJ databases">
        <title>Genome assembly of Archangium gephyra DSM 2261.</title>
        <authorList>
            <person name="Sharma G."/>
            <person name="Subramanian S."/>
        </authorList>
    </citation>
    <scope>NUCLEOTIDE SEQUENCE [LARGE SCALE GENOMIC DNA]</scope>
    <source>
        <strain evidence="6 8">DSM 2261</strain>
    </source>
</reference>
<accession>A0AAC8QD59</accession>
<dbReference type="Gene3D" id="3.40.50.300">
    <property type="entry name" value="P-loop containing nucleotide triphosphate hydrolases"/>
    <property type="match status" value="1"/>
</dbReference>
<sequence>MSTHELLESMLASGKLLDPATAGAAQLNPFPGPQPYRTSDRDRFFGREEMTQRLVSHILAYSCTTLSGPSGAGKSSLVRAGAIPLLEEEHEHRTVIIDGWPSDKAPLDWLVESMFDQLELERGAASGEGVDGAPGAHEALDGAVRLAFLGSEQPILLYLDQLEQLFFPSRDVKRADALLERLEALTRQSTPRVRLLLALREDYLGPFRERVRGRRVLLEHGFRLGPLTVAEMQSVACRAAAAGRPSLKWSPEQLRELLLQVRTPGQDKSPEAEVQATYAQIVCRTLWEQEVRGEDPVVLIEAAPILNRYLESTLDELGPLRTDAERLLEDRLIDETGGRTLLMENQARTALRAESAEQVLLHLERARVLRAEEHQGSRYFELGHDWLARKVLELKRERLRREWEQARQQRQEAERRKREEAEARYKLQQAQERKQREAEERRLYEEAEAAEKRRLREETELRVRGAAQRTRKLRHVAMTALTALLLVSTLLVWMALQQAVVAEARSQALAREGRAHDLALMAGARELASRNQPALASKLLLELFRPEEMRGWLALTYEVLNAHPPQVTLGERQALSAAFSLDGRFIVTASEDGTARVWTAGGAGPLTELRGHTGAVLSAAFSPDGRLLVTASEDGTARVWNADGSGAPVVLQGHGKAVLSAAFSPDGQRVLTASEDGTARVWSTGGAGPLLELRGHQGGLTSAAFSPDGQLLVTASEDGTARVWSASAGRPLTVLQGHEWLVRSAAFSADGRRIVTASWDGTARLWNVEGTGTPVVLQGHEGWVVSAVFSPDGQRVLTASEDGTARVWRADGTKELRVLQGYGGSVRSAVFSPDGRSILTTSKDGTARVWHTDGPELPARLPAQEEKIISEALLSEGQRVRTASEDGTARVWRTDGSRAPVVLPGHEGQLTSAAFSQDGRHVATATLDGTVRVWSASEGRPLTVLQGHESQVTSVAFSPDGQRLVTASSDGTARVWNADGSGIPLVLRDQGEGVTAAAFSPDGQSVITLSAAGSALRWPLSFSALRQALDDVNADCLPIELRRLYLDESDTEARRQYETCEQRHGRLTPSEH</sequence>
<dbReference type="Gene3D" id="2.130.10.10">
    <property type="entry name" value="YVTN repeat-like/Quinoprotein amine dehydrogenase"/>
    <property type="match status" value="4"/>
</dbReference>
<feature type="repeat" description="WD" evidence="3">
    <location>
        <begin position="819"/>
        <end position="850"/>
    </location>
</feature>
<dbReference type="InterPro" id="IPR001480">
    <property type="entry name" value="Bulb-type_lectin_dom"/>
</dbReference>
<reference evidence="7 9" key="2">
    <citation type="submission" date="2018-08" db="EMBL/GenBank/DDBJ databases">
        <title>Genomic Encyclopedia of Archaeal and Bacterial Type Strains, Phase II (KMG-II): from individual species to whole genera.</title>
        <authorList>
            <person name="Goeker M."/>
        </authorList>
    </citation>
    <scope>NUCLEOTIDE SEQUENCE [LARGE SCALE GENOMIC DNA]</scope>
    <source>
        <strain evidence="7 9">DSM 2261</strain>
    </source>
</reference>
<dbReference type="Pfam" id="PF20703">
    <property type="entry name" value="nSTAND1"/>
    <property type="match status" value="1"/>
</dbReference>
<protein>
    <submittedName>
        <fullName evidence="6">High-affnity carbon uptake protein Hat/HatR</fullName>
    </submittedName>
    <submittedName>
        <fullName evidence="7">WD40 repeat protein</fullName>
    </submittedName>
</protein>
<dbReference type="AlphaFoldDB" id="A0AAC8QD59"/>
<feature type="coiled-coil region" evidence="4">
    <location>
        <begin position="389"/>
        <end position="460"/>
    </location>
</feature>
<dbReference type="RefSeq" id="WP_047858865.1">
    <property type="nucleotide sequence ID" value="NZ_CP011509.1"/>
</dbReference>
<feature type="repeat" description="WD" evidence="3">
    <location>
        <begin position="777"/>
        <end position="818"/>
    </location>
</feature>
<evidence type="ECO:0000256" key="1">
    <source>
        <dbReference type="ARBA" id="ARBA00022574"/>
    </source>
</evidence>
<dbReference type="InterPro" id="IPR027417">
    <property type="entry name" value="P-loop_NTPase"/>
</dbReference>
<dbReference type="InterPro" id="IPR001680">
    <property type="entry name" value="WD40_rpt"/>
</dbReference>
<feature type="repeat" description="WD" evidence="3">
    <location>
        <begin position="945"/>
        <end position="977"/>
    </location>
</feature>
<dbReference type="InterPro" id="IPR049052">
    <property type="entry name" value="nSTAND1"/>
</dbReference>
<feature type="repeat" description="WD" evidence="3">
    <location>
        <begin position="609"/>
        <end position="641"/>
    </location>
</feature>
<feature type="domain" description="Bulb-type lectin" evidence="5">
    <location>
        <begin position="551"/>
        <end position="684"/>
    </location>
</feature>
<dbReference type="PRINTS" id="PR00320">
    <property type="entry name" value="GPROTEINBRPT"/>
</dbReference>
<dbReference type="PROSITE" id="PS00678">
    <property type="entry name" value="WD_REPEATS_1"/>
    <property type="match status" value="1"/>
</dbReference>
<dbReference type="SUPFAM" id="SSF50998">
    <property type="entry name" value="Quinoprotein alcohol dehydrogenase-like"/>
    <property type="match status" value="1"/>
</dbReference>
<dbReference type="InterPro" id="IPR020472">
    <property type="entry name" value="WD40_PAC1"/>
</dbReference>
<dbReference type="PROSITE" id="PS50294">
    <property type="entry name" value="WD_REPEATS_REGION"/>
    <property type="match status" value="8"/>
</dbReference>
<dbReference type="InterPro" id="IPR019775">
    <property type="entry name" value="WD40_repeat_CS"/>
</dbReference>
<keyword evidence="4" id="KW-0175">Coiled coil</keyword>
<dbReference type="InterPro" id="IPR050505">
    <property type="entry name" value="WDR55/POC1"/>
</dbReference>
<evidence type="ECO:0000313" key="6">
    <source>
        <dbReference type="EMBL" id="AKJ05294.1"/>
    </source>
</evidence>
<evidence type="ECO:0000256" key="4">
    <source>
        <dbReference type="SAM" id="Coils"/>
    </source>
</evidence>
<dbReference type="Pfam" id="PF00400">
    <property type="entry name" value="WD40"/>
    <property type="match status" value="9"/>
</dbReference>
<evidence type="ECO:0000259" key="5">
    <source>
        <dbReference type="PROSITE" id="PS50927"/>
    </source>
</evidence>
<name>A0AAC8QD59_9BACT</name>
<dbReference type="PANTHER" id="PTHR44019">
    <property type="entry name" value="WD REPEAT-CONTAINING PROTEIN 55"/>
    <property type="match status" value="1"/>
</dbReference>
<dbReference type="Proteomes" id="UP000256345">
    <property type="component" value="Unassembled WGS sequence"/>
</dbReference>
<dbReference type="Proteomes" id="UP000035579">
    <property type="component" value="Chromosome"/>
</dbReference>
<evidence type="ECO:0000256" key="2">
    <source>
        <dbReference type="ARBA" id="ARBA00022737"/>
    </source>
</evidence>
<dbReference type="EMBL" id="QUMU01000002">
    <property type="protein sequence ID" value="REG35982.1"/>
    <property type="molecule type" value="Genomic_DNA"/>
</dbReference>